<evidence type="ECO:0000256" key="1">
    <source>
        <dbReference type="SAM" id="Coils"/>
    </source>
</evidence>
<dbReference type="Proteomes" id="UP000821853">
    <property type="component" value="Chromosome 4"/>
</dbReference>
<dbReference type="InterPro" id="IPR036277">
    <property type="entry name" value="SMC_hinge_sf"/>
</dbReference>
<proteinExistence type="predicted"/>
<dbReference type="PANTHER" id="PTHR43977">
    <property type="entry name" value="STRUCTURAL MAINTENANCE OF CHROMOSOMES PROTEIN 3"/>
    <property type="match status" value="1"/>
</dbReference>
<sequence length="339" mass="39050">MRRLKQSRLEDLEERLNEATAGVAREELLGKQLCEEIAAADTTRQQLAAQLEVAERDMEAKTKELAEILEVLRALEEREDELQGRVDELISIEHSTMQRLIHSNAFTSTQDRNTWIEEELERLESTLQELQRQYENLRLDIQNCTVERDNCISEHQAELATLWDFNRSMRTDLVKLQKEGYAALDRCKHAKRLEEDCLKSLNRARNEIIRVQPHMAAAMGMDVRRLVDQVVCTRAELSPLLPYWLGDWLLCSSLEVAQEASRLYKANCVTAEGDIVRSRGVMVGGYRDPKKNEFKVYQEYTYASDLLHSAEASRDKALNVGQRILLIEPIHPPYALSPI</sequence>
<dbReference type="GO" id="GO:0005694">
    <property type="term" value="C:chromosome"/>
    <property type="evidence" value="ECO:0007669"/>
    <property type="project" value="InterPro"/>
</dbReference>
<evidence type="ECO:0000313" key="3">
    <source>
        <dbReference type="Proteomes" id="UP000821853"/>
    </source>
</evidence>
<gene>
    <name evidence="2" type="ORF">HPB48_014829</name>
</gene>
<name>A0A9J6G589_HAELO</name>
<dbReference type="SUPFAM" id="SSF75553">
    <property type="entry name" value="Smc hinge domain"/>
    <property type="match status" value="1"/>
</dbReference>
<feature type="coiled-coil region" evidence="1">
    <location>
        <begin position="2"/>
        <end position="147"/>
    </location>
</feature>
<evidence type="ECO:0000313" key="2">
    <source>
        <dbReference type="EMBL" id="KAH9373574.1"/>
    </source>
</evidence>
<dbReference type="EMBL" id="JABSTR010000006">
    <property type="protein sequence ID" value="KAH9373574.1"/>
    <property type="molecule type" value="Genomic_DNA"/>
</dbReference>
<dbReference type="GO" id="GO:0005524">
    <property type="term" value="F:ATP binding"/>
    <property type="evidence" value="ECO:0007669"/>
    <property type="project" value="InterPro"/>
</dbReference>
<comment type="caution">
    <text evidence="2">The sequence shown here is derived from an EMBL/GenBank/DDBJ whole genome shotgun (WGS) entry which is preliminary data.</text>
</comment>
<dbReference type="OrthoDB" id="6497140at2759"/>
<accession>A0A9J6G589</accession>
<organism evidence="2 3">
    <name type="scientific">Haemaphysalis longicornis</name>
    <name type="common">Bush tick</name>
    <dbReference type="NCBI Taxonomy" id="44386"/>
    <lineage>
        <taxon>Eukaryota</taxon>
        <taxon>Metazoa</taxon>
        <taxon>Ecdysozoa</taxon>
        <taxon>Arthropoda</taxon>
        <taxon>Chelicerata</taxon>
        <taxon>Arachnida</taxon>
        <taxon>Acari</taxon>
        <taxon>Parasitiformes</taxon>
        <taxon>Ixodida</taxon>
        <taxon>Ixodoidea</taxon>
        <taxon>Ixodidae</taxon>
        <taxon>Haemaphysalinae</taxon>
        <taxon>Haemaphysalis</taxon>
    </lineage>
</organism>
<dbReference type="AlphaFoldDB" id="A0A9J6G589"/>
<dbReference type="Gene3D" id="3.30.70.1620">
    <property type="match status" value="1"/>
</dbReference>
<keyword evidence="1" id="KW-0175">Coiled coil</keyword>
<dbReference type="GO" id="GO:0051276">
    <property type="term" value="P:chromosome organization"/>
    <property type="evidence" value="ECO:0007669"/>
    <property type="project" value="InterPro"/>
</dbReference>
<protein>
    <submittedName>
        <fullName evidence="2">Uncharacterized protein</fullName>
    </submittedName>
</protein>
<keyword evidence="3" id="KW-1185">Reference proteome</keyword>
<reference evidence="2 3" key="1">
    <citation type="journal article" date="2020" name="Cell">
        <title>Large-Scale Comparative Analyses of Tick Genomes Elucidate Their Genetic Diversity and Vector Capacities.</title>
        <authorList>
            <consortium name="Tick Genome and Microbiome Consortium (TIGMIC)"/>
            <person name="Jia N."/>
            <person name="Wang J."/>
            <person name="Shi W."/>
            <person name="Du L."/>
            <person name="Sun Y."/>
            <person name="Zhan W."/>
            <person name="Jiang J.F."/>
            <person name="Wang Q."/>
            <person name="Zhang B."/>
            <person name="Ji P."/>
            <person name="Bell-Sakyi L."/>
            <person name="Cui X.M."/>
            <person name="Yuan T.T."/>
            <person name="Jiang B.G."/>
            <person name="Yang W.F."/>
            <person name="Lam T.T."/>
            <person name="Chang Q.C."/>
            <person name="Ding S.J."/>
            <person name="Wang X.J."/>
            <person name="Zhu J.G."/>
            <person name="Ruan X.D."/>
            <person name="Zhao L."/>
            <person name="Wei J.T."/>
            <person name="Ye R.Z."/>
            <person name="Que T.C."/>
            <person name="Du C.H."/>
            <person name="Zhou Y.H."/>
            <person name="Cheng J.X."/>
            <person name="Dai P.F."/>
            <person name="Guo W.B."/>
            <person name="Han X.H."/>
            <person name="Huang E.J."/>
            <person name="Li L.F."/>
            <person name="Wei W."/>
            <person name="Gao Y.C."/>
            <person name="Liu J.Z."/>
            <person name="Shao H.Z."/>
            <person name="Wang X."/>
            <person name="Wang C.C."/>
            <person name="Yang T.C."/>
            <person name="Huo Q.B."/>
            <person name="Li W."/>
            <person name="Chen H.Y."/>
            <person name="Chen S.E."/>
            <person name="Zhou L.G."/>
            <person name="Ni X.B."/>
            <person name="Tian J.H."/>
            <person name="Sheng Y."/>
            <person name="Liu T."/>
            <person name="Pan Y.S."/>
            <person name="Xia L.Y."/>
            <person name="Li J."/>
            <person name="Zhao F."/>
            <person name="Cao W.C."/>
        </authorList>
    </citation>
    <scope>NUCLEOTIDE SEQUENCE [LARGE SCALE GENOMIC DNA]</scope>
    <source>
        <strain evidence="2">HaeL-2018</strain>
    </source>
</reference>
<dbReference type="VEuPathDB" id="VectorBase:HLOH_046662"/>